<feature type="compositionally biased region" description="Low complexity" evidence="7">
    <location>
        <begin position="256"/>
        <end position="273"/>
    </location>
</feature>
<dbReference type="Proteomes" id="UP000078200">
    <property type="component" value="Unassembled WGS sequence"/>
</dbReference>
<feature type="compositionally biased region" description="Basic and acidic residues" evidence="7">
    <location>
        <begin position="2338"/>
        <end position="2356"/>
    </location>
</feature>
<evidence type="ECO:0000259" key="9">
    <source>
        <dbReference type="PROSITE" id="PS50866"/>
    </source>
</evidence>
<evidence type="ECO:0008006" key="13">
    <source>
        <dbReference type="Google" id="ProtNLM"/>
    </source>
</evidence>
<dbReference type="GO" id="GO:0034450">
    <property type="term" value="F:ubiquitin-ubiquitin ligase activity"/>
    <property type="evidence" value="ECO:0007669"/>
    <property type="project" value="TreeGrafter"/>
</dbReference>
<dbReference type="GO" id="GO:0005737">
    <property type="term" value="C:cytoplasm"/>
    <property type="evidence" value="ECO:0007669"/>
    <property type="project" value="TreeGrafter"/>
</dbReference>
<keyword evidence="2" id="KW-0863">Zinc-finger</keyword>
<keyword evidence="3 5" id="KW-0833">Ubl conjugation pathway</keyword>
<feature type="region of interest" description="Disordered" evidence="7">
    <location>
        <begin position="1568"/>
        <end position="1587"/>
    </location>
</feature>
<feature type="region of interest" description="Disordered" evidence="7">
    <location>
        <begin position="1780"/>
        <end position="1887"/>
    </location>
</feature>
<dbReference type="PROSITE" id="PS50237">
    <property type="entry name" value="HECT"/>
    <property type="match status" value="1"/>
</dbReference>
<feature type="zinc finger region" description="UBR-type" evidence="6">
    <location>
        <begin position="1383"/>
        <end position="1451"/>
    </location>
</feature>
<feature type="compositionally biased region" description="Gly residues" evidence="7">
    <location>
        <begin position="1510"/>
        <end position="1519"/>
    </location>
</feature>
<dbReference type="GO" id="GO:0090263">
    <property type="term" value="P:positive regulation of canonical Wnt signaling pathway"/>
    <property type="evidence" value="ECO:0007669"/>
    <property type="project" value="TreeGrafter"/>
</dbReference>
<dbReference type="PANTHER" id="PTHR46276">
    <property type="entry name" value="E3 UBIQUITIN-PROTEIN LIGASE UBR5"/>
    <property type="match status" value="1"/>
</dbReference>
<evidence type="ECO:0000313" key="11">
    <source>
        <dbReference type="EnsemblMetazoa" id="GAUT007203-PA"/>
    </source>
</evidence>
<dbReference type="CDD" id="cd14423">
    <property type="entry name" value="CUE_UBR5"/>
    <property type="match status" value="1"/>
</dbReference>
<evidence type="ECO:0000256" key="5">
    <source>
        <dbReference type="PROSITE-ProRule" id="PRU00104"/>
    </source>
</evidence>
<dbReference type="PROSITE" id="PS50866">
    <property type="entry name" value="GOLD"/>
    <property type="match status" value="1"/>
</dbReference>
<keyword evidence="12" id="KW-1185">Reference proteome</keyword>
<dbReference type="Gene3D" id="3.30.2160.10">
    <property type="entry name" value="Hect, E3 ligase catalytic domain"/>
    <property type="match status" value="1"/>
</dbReference>
<dbReference type="PANTHER" id="PTHR46276:SF1">
    <property type="entry name" value="E3 UBIQUITIN-PROTEIN LIGASE UBR5"/>
    <property type="match status" value="1"/>
</dbReference>
<dbReference type="Gene3D" id="3.90.1750.10">
    <property type="entry name" value="Hect, E3 ligase catalytic domains"/>
    <property type="match status" value="2"/>
</dbReference>
<reference evidence="11" key="1">
    <citation type="submission" date="2020-05" db="UniProtKB">
        <authorList>
            <consortium name="EnsemblMetazoa"/>
        </authorList>
    </citation>
    <scope>IDENTIFICATION</scope>
    <source>
        <strain evidence="11">TTRI</strain>
    </source>
</reference>
<dbReference type="Pfam" id="PF11547">
    <property type="entry name" value="E3_UbLigase_EDD"/>
    <property type="match status" value="1"/>
</dbReference>
<dbReference type="SUPFAM" id="SSF56204">
    <property type="entry name" value="Hect, E3 ligase catalytic domain"/>
    <property type="match status" value="1"/>
</dbReference>
<feature type="domain" description="HECT" evidence="8">
    <location>
        <begin position="2783"/>
        <end position="2969"/>
    </location>
</feature>
<evidence type="ECO:0000256" key="6">
    <source>
        <dbReference type="PROSITE-ProRule" id="PRU00508"/>
    </source>
</evidence>
<dbReference type="Pfam" id="PF01105">
    <property type="entry name" value="EMP24_GP25L"/>
    <property type="match status" value="1"/>
</dbReference>
<feature type="compositionally biased region" description="Low complexity" evidence="7">
    <location>
        <begin position="780"/>
        <end position="791"/>
    </location>
</feature>
<dbReference type="SUPFAM" id="SSF50985">
    <property type="entry name" value="RCC1/BLIP-II"/>
    <property type="match status" value="1"/>
</dbReference>
<feature type="domain" description="UBR-type" evidence="10">
    <location>
        <begin position="1383"/>
        <end position="1451"/>
    </location>
</feature>
<dbReference type="InterPro" id="IPR035983">
    <property type="entry name" value="Hect_E3_ubiquitin_ligase"/>
</dbReference>
<dbReference type="CDD" id="cd19675">
    <property type="entry name" value="UBR-box_UBR5"/>
    <property type="match status" value="1"/>
</dbReference>
<dbReference type="PROSITE" id="PS51157">
    <property type="entry name" value="ZF_UBR"/>
    <property type="match status" value="1"/>
</dbReference>
<feature type="active site" description="Glycyl thioester intermediate" evidence="5">
    <location>
        <position position="2938"/>
    </location>
</feature>
<dbReference type="STRING" id="7395.A0A1A9UJW1"/>
<evidence type="ECO:0000256" key="2">
    <source>
        <dbReference type="ARBA" id="ARBA00022771"/>
    </source>
</evidence>
<dbReference type="GO" id="GO:0005634">
    <property type="term" value="C:nucleus"/>
    <property type="evidence" value="ECO:0007669"/>
    <property type="project" value="TreeGrafter"/>
</dbReference>
<feature type="region of interest" description="Disordered" evidence="7">
    <location>
        <begin position="250"/>
        <end position="315"/>
    </location>
</feature>
<dbReference type="FunFam" id="1.10.8.10:FF:000009">
    <property type="entry name" value="Putative E3 ubiquitin-protein ligase UBR5"/>
    <property type="match status" value="1"/>
</dbReference>
<evidence type="ECO:0000256" key="3">
    <source>
        <dbReference type="ARBA" id="ARBA00022786"/>
    </source>
</evidence>
<dbReference type="GO" id="GO:0008270">
    <property type="term" value="F:zinc ion binding"/>
    <property type="evidence" value="ECO:0007669"/>
    <property type="project" value="UniProtKB-KW"/>
</dbReference>
<keyword evidence="4" id="KW-0862">Zinc</keyword>
<organism evidence="11 12">
    <name type="scientific">Glossina austeni</name>
    <name type="common">Savannah tsetse fly</name>
    <dbReference type="NCBI Taxonomy" id="7395"/>
    <lineage>
        <taxon>Eukaryota</taxon>
        <taxon>Metazoa</taxon>
        <taxon>Ecdysozoa</taxon>
        <taxon>Arthropoda</taxon>
        <taxon>Hexapoda</taxon>
        <taxon>Insecta</taxon>
        <taxon>Pterygota</taxon>
        <taxon>Neoptera</taxon>
        <taxon>Endopterygota</taxon>
        <taxon>Diptera</taxon>
        <taxon>Brachycera</taxon>
        <taxon>Muscomorpha</taxon>
        <taxon>Hippoboscoidea</taxon>
        <taxon>Glossinidae</taxon>
        <taxon>Glossina</taxon>
    </lineage>
</organism>
<feature type="compositionally biased region" description="Basic and acidic residues" evidence="7">
    <location>
        <begin position="826"/>
        <end position="836"/>
    </location>
</feature>
<feature type="domain" description="GOLD" evidence="9">
    <location>
        <begin position="33"/>
        <end position="143"/>
    </location>
</feature>
<feature type="region of interest" description="Disordered" evidence="7">
    <location>
        <begin position="780"/>
        <end position="836"/>
    </location>
</feature>
<evidence type="ECO:0000313" key="12">
    <source>
        <dbReference type="Proteomes" id="UP000078200"/>
    </source>
</evidence>
<dbReference type="InterPro" id="IPR009091">
    <property type="entry name" value="RCC1/BLIP-II"/>
</dbReference>
<feature type="region of interest" description="Disordered" evidence="7">
    <location>
        <begin position="1506"/>
        <end position="1534"/>
    </location>
</feature>
<dbReference type="InterPro" id="IPR009038">
    <property type="entry name" value="GOLD_dom"/>
</dbReference>
<dbReference type="FunFam" id="3.30.2410.10:FF:000008">
    <property type="entry name" value="Putative E3 ubiquitin-protein ligase UBR5"/>
    <property type="match status" value="1"/>
</dbReference>
<dbReference type="Gene3D" id="3.30.2410.10">
    <property type="entry name" value="Hect, E3 ligase catalytic domain"/>
    <property type="match status" value="1"/>
</dbReference>
<dbReference type="SMART" id="SM01190">
    <property type="entry name" value="EMP24_GP25L"/>
    <property type="match status" value="1"/>
</dbReference>
<feature type="compositionally biased region" description="Basic and acidic residues" evidence="7">
    <location>
        <begin position="1780"/>
        <end position="1808"/>
    </location>
</feature>
<feature type="compositionally biased region" description="Acidic residues" evidence="7">
    <location>
        <begin position="1860"/>
        <end position="1887"/>
    </location>
</feature>
<feature type="region of interest" description="Disordered" evidence="7">
    <location>
        <begin position="2338"/>
        <end position="2377"/>
    </location>
</feature>
<sequence>MNLYFVSFFAFFSALSQINCIYAIMFHLAPNTQKCLKEDIQANQLVMGEYEVSDVPGQVIDYIARDTKGHILSQKEQITKGKFSFMSEVYETYEICFISKVPTHKRGIVQEVSLVTKKGVETKSYEGIGEASKLKPLEVDLKRLEDLSDSIVRDFALMRVREEEMRDTNAMASLQFVLQPLPGSDEQFIERLREVSDKVNKFGFGTHRIFEQLKIPVKEVVIGPNHIGVLLEDGKAFRVAFSINSERLDLSKSDSSKTSGNNSTNTSNPSKTTAQSTSRQLARSRARLMRTSGRSSSGGQSSGSRSTGVIIGGSSSSRPLVTVPATYVPEELISQAEVVLQGKSRSLIIRELQRTNLDVNLAVNNLLSRDDEDAEDTEEGGDNYVPEDLISLLDNGFHGDNNSVIIDPSDGLFTEEIFSNYSSIRNLLFDRIRSERNQSNSGASESNQARPSASGSNTLTGANSLSAQISSVSAEREAFSRWRDRQYYVPRRWPNIDDYVWDKEGDSKKKDPLTMSSPIWISEELQPWHDKSNSLRFQKIAALYSEFVAISEGGDLHQWKWTEMEPYKSEVENIYHPKTLPLNITEKVEDISANFIRCSVVTESDRVATWMDEQLGYIGTKLEHASILFSEFIMDPIASVNVCSLYTAVRTENNNVYWWGVLPFDQRRCLWDKYRTKAKKPLKAMTTDIVVGTQVIMKKCPKYQTGSIGFTCANGVPKVGQLLNSVWDSNDVCRFKILNVTATGFGDKVQLVGSSGTVVNSGCAVDKEITKVANVGSLQNSTNTKATTSNKETTDRIDMPPPPSPASSTCSDTGSVTSHKRTKRMATKDDPTDNKKDEETWQLKDVVFVEDKIGPIGRVLKVDGDFVAVRFPASSTVPSAAVGSGSGGEGKEDDWQQCRLLRREDVQVYKTAMTSRGPDWLQKLPKKINISHGSDPSAFQLLSLAVDLRGIHVIKKVGPKLHYSLYNLYNSKQEQNCQFPTDSASFIGSCANNISMVCNNDCNGNTSTIVLRDGNRALYPMAKDCAGSIKDPQWFDLPPVKAVAMTTISLGMASSNNQKSKVCMTALLFETQTLLPHILRCDVKNAFATLNRLEKADRSEISAVVEEHCDGARNMFHACVIMCSPNTNKDADDKKITTVSTVTSRILPAPSTSVFTTSGSVPAVIENSSGGSATTNATNSSVFPGVSAAMAISGSSTIREGRTVSLRELNRLMSSELEHSVGANNAVLSGANNTEEGMYMAPWAMDTSANTTPANLSDVVMSNSTDDEISKPNTSCPSSLKICAPNYVFDPIQRREHATLILQQMCSSLSLRPFLYQLLSTKDAQGQTPFMLAVYSRAYEAGLILLKTILALSDKDPSLKDTMIFPVGSPPDQSPLHVICYNDTCSFTWTGADHINQNIFECKTCGLTDSLCCCTECARVCHKGHDCKLKRTSPTAYCDCWEKCKCKALIAGNQTKRFSLLSKLASCTDLVTKFNSKGESILLFLIQTVGRQAVEQRQYRANARMRNVAGGAGGSGGSGASTRKSSSIDMDVNMPDHDLEPPKFARRALERLLIDWHAVRSMIMTGADKCESTPQQPPNSTDNSGAENYNIYLRNQHGSTLLDKFTHNLFVKCSTDHLDTLLVTLVREMQNDTVSGRMEDAEAVARRFVRSVARVFVIFNLEKFPNPERRRSLTMPHKHIQSCIKVFQTLHKIAIQELCEVTEALIAPVRLGVVRPTAPFMASSNIENSDDLFSVEPLAPSLATEAAIETSSVNEAVNDSTSAFNFQSNYGIDGIALRHASESEEPPSRETSTHNQDEDLLETSRNEEGIQDDESDNEYTFNEPETESDSDDNQSNQDAQRSVQTGATVGSETDIGALFLEDESGDSSPQEEEGSEDGETDDHDDDEFNFADHQLERRNTNSNNRSDLAPQSMQWAIRSRDTARSTVRVPAGSSLIFIDPMALRRSTVPASTTVAAPPQEHHTMATTSSNLARGFGIIVRQISELLSNLFYNVTNDIETSLKIKPEVANELQAYVEKCFKPTWDWMFSIMDSTEAQLKFGAYLTNYTDPAHPLHPLNLTAQNNPNQTNNGGSSSVGMNILGSSSRRDFFTYCLSLMRAHTSEHRDALPVLDITAQRHIAFVLDGFIYYMRNDSNFYEKNIGVSNSTLNANENDDTDDEISNIAGDDAYTDLVGGGIPLNASSSNTTRRHSFFTRSDSTLSLGCLAPDGFDMPLDVAIPLADKPHLLQPNSKRQDLFANLPLIVSPREHNAESNLPTSFLDFPPTKLGFSNYSITLADQDKFSSSEEPTTSNKVDEKTSERLIKNTNPSSSNICVNMDLNAESDSGGNVYVQLKKKQYAEEAKTSESSEKCDDREAMDVENEPSEKLVNSNGNDQTNVMTTRPDVIVTPNKNIRNNESDMIAQTEASTSSSVVRSVIVRASGCAAKTVNENVSESQKFVTPSASVDESKNVSGQHKVNPFMFPVRGQHLCQKFSSDSTPSWNFLLGRWKLTLDLFGRVFMDDVGMEHGSVLPELRGFPVKEMRFRRHMEKLRNGQQRDLILCKLERNRDCLIIQTFKELNTQFGNQNRRVHPPLTFNRVKVTFKDEPGEGSGVARSFYTSISEALLATSKMPNLETAQVGNSNNSKYGVPFSSILRNRGASGRDPPTLQRRGTSSKILWRTARERKSLNYDARPYIPVTTNTEIPTPHLLSILSSEDMLRQKVNEALDIIKQKTDACSPSSSQSKKMSPVVMLEQCHVEDNEPLFYMPGKRGFYTPRQGYGSLERINAFRNIGSIDLMREEGGGSVELISGGREIQVTSQNLFEYIRRYTEYRLIKAQEKALEALKDGVFDVLPDNCMQNLTAEDLRLLLNGVGDIDVSTLISYTTFNDESNEGSDKLLKFKRWFWSIVEKMNTLERQDLVYFWTGSPALPASEEGFQPLPSVTIRPADDTHLPTANTCISRLYIPLYSSKSILRSKLLLAIKSKNFGFV</sequence>
<evidence type="ECO:0000256" key="4">
    <source>
        <dbReference type="ARBA" id="ARBA00022833"/>
    </source>
</evidence>
<dbReference type="SMART" id="SM00396">
    <property type="entry name" value="ZnF_UBR1"/>
    <property type="match status" value="1"/>
</dbReference>
<evidence type="ECO:0000259" key="8">
    <source>
        <dbReference type="PROSITE" id="PS50237"/>
    </source>
</evidence>
<dbReference type="Gene3D" id="2.130.10.30">
    <property type="entry name" value="Regulator of chromosome condensation 1/beta-lactamase-inhibitor protein II"/>
    <property type="match status" value="1"/>
</dbReference>
<accession>A0A1A9UJW1</accession>
<dbReference type="EnsemblMetazoa" id="GAUT007203-RA">
    <property type="protein sequence ID" value="GAUT007203-PA"/>
    <property type="gene ID" value="GAUT007203"/>
</dbReference>
<dbReference type="InterPro" id="IPR003126">
    <property type="entry name" value="Znf_UBR"/>
</dbReference>
<feature type="compositionally biased region" description="Low complexity" evidence="7">
    <location>
        <begin position="290"/>
        <end position="315"/>
    </location>
</feature>
<dbReference type="Pfam" id="PF00632">
    <property type="entry name" value="HECT"/>
    <property type="match status" value="1"/>
</dbReference>
<evidence type="ECO:0000256" key="7">
    <source>
        <dbReference type="SAM" id="MobiDB-lite"/>
    </source>
</evidence>
<dbReference type="InterPro" id="IPR024725">
    <property type="entry name" value="UBR5_UBA"/>
</dbReference>
<evidence type="ECO:0000256" key="1">
    <source>
        <dbReference type="ARBA" id="ARBA00022723"/>
    </source>
</evidence>
<name>A0A1A9UJW1_GLOAU</name>
<dbReference type="InterPro" id="IPR000569">
    <property type="entry name" value="HECT_dom"/>
</dbReference>
<dbReference type="Gene3D" id="1.10.8.10">
    <property type="entry name" value="DNA helicase RuvA subunit, C-terminal domain"/>
    <property type="match status" value="1"/>
</dbReference>
<evidence type="ECO:0000259" key="10">
    <source>
        <dbReference type="PROSITE" id="PS51157"/>
    </source>
</evidence>
<dbReference type="GO" id="GO:0000209">
    <property type="term" value="P:protein polyubiquitination"/>
    <property type="evidence" value="ECO:0007669"/>
    <property type="project" value="TreeGrafter"/>
</dbReference>
<dbReference type="InterPro" id="IPR047503">
    <property type="entry name" value="UBR-box_UBR5"/>
</dbReference>
<proteinExistence type="predicted"/>
<dbReference type="GO" id="GO:0043130">
    <property type="term" value="F:ubiquitin binding"/>
    <property type="evidence" value="ECO:0007669"/>
    <property type="project" value="InterPro"/>
</dbReference>
<protein>
    <recommendedName>
        <fullName evidence="13">E3 ubiquitin-protein ligase hyd</fullName>
    </recommendedName>
</protein>
<feature type="region of interest" description="Disordered" evidence="7">
    <location>
        <begin position="2279"/>
        <end position="2298"/>
    </location>
</feature>
<feature type="compositionally biased region" description="Polar residues" evidence="7">
    <location>
        <begin position="1572"/>
        <end position="1587"/>
    </location>
</feature>
<feature type="compositionally biased region" description="Polar residues" evidence="7">
    <location>
        <begin position="1839"/>
        <end position="1851"/>
    </location>
</feature>
<feature type="region of interest" description="Disordered" evidence="7">
    <location>
        <begin position="437"/>
        <end position="461"/>
    </location>
</feature>
<dbReference type="SMART" id="SM00119">
    <property type="entry name" value="HECTc"/>
    <property type="match status" value="1"/>
</dbReference>
<dbReference type="VEuPathDB" id="VectorBase:GAUT007203"/>
<feature type="compositionally biased region" description="Polar residues" evidence="7">
    <location>
        <begin position="2366"/>
        <end position="2377"/>
    </location>
</feature>
<keyword evidence="1" id="KW-0479">Metal-binding</keyword>